<dbReference type="InterPro" id="IPR053137">
    <property type="entry name" value="NLR-like"/>
</dbReference>
<dbReference type="PANTHER" id="PTHR46082:SF11">
    <property type="entry name" value="AAA+ ATPASE DOMAIN-CONTAINING PROTEIN-RELATED"/>
    <property type="match status" value="1"/>
</dbReference>
<dbReference type="PRINTS" id="PR00381">
    <property type="entry name" value="KINESINLIGHT"/>
</dbReference>
<keyword evidence="3" id="KW-1185">Reference proteome</keyword>
<dbReference type="InterPro" id="IPR011990">
    <property type="entry name" value="TPR-like_helical_dom_sf"/>
</dbReference>
<dbReference type="Gene3D" id="1.25.40.10">
    <property type="entry name" value="Tetratricopeptide repeat domain"/>
    <property type="match status" value="3"/>
</dbReference>
<dbReference type="PANTHER" id="PTHR46082">
    <property type="entry name" value="ATP/GTP-BINDING PROTEIN-RELATED"/>
    <property type="match status" value="1"/>
</dbReference>
<dbReference type="AlphaFoldDB" id="A0AAD7I6E8"/>
<proteinExistence type="predicted"/>
<comment type="caution">
    <text evidence="2">The sequence shown here is derived from an EMBL/GenBank/DDBJ whole genome shotgun (WGS) entry which is preliminary data.</text>
</comment>
<dbReference type="Proteomes" id="UP001215598">
    <property type="component" value="Unassembled WGS sequence"/>
</dbReference>
<protein>
    <recommendedName>
        <fullName evidence="4">Nephrocystin-3</fullName>
    </recommendedName>
</protein>
<evidence type="ECO:0000256" key="1">
    <source>
        <dbReference type="SAM" id="MobiDB-lite"/>
    </source>
</evidence>
<dbReference type="Pfam" id="PF13374">
    <property type="entry name" value="TPR_10"/>
    <property type="match status" value="3"/>
</dbReference>
<organism evidence="2 3">
    <name type="scientific">Mycena metata</name>
    <dbReference type="NCBI Taxonomy" id="1033252"/>
    <lineage>
        <taxon>Eukaryota</taxon>
        <taxon>Fungi</taxon>
        <taxon>Dikarya</taxon>
        <taxon>Basidiomycota</taxon>
        <taxon>Agaricomycotina</taxon>
        <taxon>Agaricomycetes</taxon>
        <taxon>Agaricomycetidae</taxon>
        <taxon>Agaricales</taxon>
        <taxon>Marasmiineae</taxon>
        <taxon>Mycenaceae</taxon>
        <taxon>Mycena</taxon>
    </lineage>
</organism>
<evidence type="ECO:0000313" key="3">
    <source>
        <dbReference type="Proteomes" id="UP001215598"/>
    </source>
</evidence>
<accession>A0AAD7I6E8</accession>
<evidence type="ECO:0000313" key="2">
    <source>
        <dbReference type="EMBL" id="KAJ7736113.1"/>
    </source>
</evidence>
<feature type="region of interest" description="Disordered" evidence="1">
    <location>
        <begin position="1"/>
        <end position="36"/>
    </location>
</feature>
<evidence type="ECO:0008006" key="4">
    <source>
        <dbReference type="Google" id="ProtNLM"/>
    </source>
</evidence>
<dbReference type="Pfam" id="PF13424">
    <property type="entry name" value="TPR_12"/>
    <property type="match status" value="2"/>
</dbReference>
<reference evidence="2" key="1">
    <citation type="submission" date="2023-03" db="EMBL/GenBank/DDBJ databases">
        <title>Massive genome expansion in bonnet fungi (Mycena s.s.) driven by repeated elements and novel gene families across ecological guilds.</title>
        <authorList>
            <consortium name="Lawrence Berkeley National Laboratory"/>
            <person name="Harder C.B."/>
            <person name="Miyauchi S."/>
            <person name="Viragh M."/>
            <person name="Kuo A."/>
            <person name="Thoen E."/>
            <person name="Andreopoulos B."/>
            <person name="Lu D."/>
            <person name="Skrede I."/>
            <person name="Drula E."/>
            <person name="Henrissat B."/>
            <person name="Morin E."/>
            <person name="Kohler A."/>
            <person name="Barry K."/>
            <person name="LaButti K."/>
            <person name="Morin E."/>
            <person name="Salamov A."/>
            <person name="Lipzen A."/>
            <person name="Mereny Z."/>
            <person name="Hegedus B."/>
            <person name="Baldrian P."/>
            <person name="Stursova M."/>
            <person name="Weitz H."/>
            <person name="Taylor A."/>
            <person name="Grigoriev I.V."/>
            <person name="Nagy L.G."/>
            <person name="Martin F."/>
            <person name="Kauserud H."/>
        </authorList>
    </citation>
    <scope>NUCLEOTIDE SEQUENCE</scope>
    <source>
        <strain evidence="2">CBHHK182m</strain>
    </source>
</reference>
<feature type="compositionally biased region" description="Polar residues" evidence="1">
    <location>
        <begin position="1"/>
        <end position="14"/>
    </location>
</feature>
<dbReference type="SUPFAM" id="SSF48452">
    <property type="entry name" value="TPR-like"/>
    <property type="match status" value="3"/>
</dbReference>
<gene>
    <name evidence="2" type="ORF">B0H16DRAFT_1466819</name>
</gene>
<sequence>MFSLDRNSGSQSLHITGGRGGDGGPAHLQGGTGGIGQGPTVHITTSHLIAHNLQATNIAVLKDFGDSPQDGLLSLTSKVEEWLLLFDNADDPSINLNDFIPQCNHGGISLSPLGIQDCIYGKKDAVTLLLKSALQEATSHTEQIAAEIVKSLHYLPLAIIQAGAFISKSQDLDGYLPLYMKHQAQLLSEKPAQSYDQYACTVYTTWQMSLNRLTPPAAMLLQHCAFLHYTGISEEIFRYASQYQGASKCPSKQELQEPLEFLSHFLGPTGEWDSLQFLDATNEVQSYSLISFDVEKKVFSIHPLVHSWSQGTVQNPKGYMSTMGSILGMAISQRPRWDMQLASLLLCPHIELAVKIDAKVALVFQSRYARIFWEGGKYKQAEKPREQVLRKQKEFLGDSHPDTLHTMGNLARTYSDLGKHEKAKNLKILVLEKQKQVLGLGEYQKAKELKILVLEKRKQVLGEDHPDTLLSMGNLASSYSDLGEHRKAKELGVIVLEKQKQVLGENYPDTLSAMDNLARLCSMLGEYQKAKELEVIVLEKRKQVLGKNHPDTLLAMGNLASSYSYLGEYQKAKELEVIVLEKRNQVLGKNHPDTLLAMGNLADSYSTLGEYQKAKALKVIVLEKRKQVLGKNHPDILHTMGNLANSYSELGEH</sequence>
<dbReference type="EMBL" id="JARKIB010000123">
    <property type="protein sequence ID" value="KAJ7736113.1"/>
    <property type="molecule type" value="Genomic_DNA"/>
</dbReference>
<feature type="compositionally biased region" description="Gly residues" evidence="1">
    <location>
        <begin position="17"/>
        <end position="36"/>
    </location>
</feature>
<name>A0AAD7I6E8_9AGAR</name>